<dbReference type="RefSeq" id="WP_341414729.1">
    <property type="nucleotide sequence ID" value="NZ_JBBPCC010000003.1"/>
</dbReference>
<evidence type="ECO:0000313" key="11">
    <source>
        <dbReference type="Proteomes" id="UP001469365"/>
    </source>
</evidence>
<evidence type="ECO:0000256" key="8">
    <source>
        <dbReference type="RuleBase" id="RU004474"/>
    </source>
</evidence>
<dbReference type="PANTHER" id="PTHR48069:SF3">
    <property type="entry name" value="DIHYDROFOLATE REDUCTASE"/>
    <property type="match status" value="1"/>
</dbReference>
<keyword evidence="4 7" id="KW-0554">One-carbon metabolism</keyword>
<dbReference type="PIRSF" id="PIRSF000194">
    <property type="entry name" value="DHFR"/>
    <property type="match status" value="1"/>
</dbReference>
<evidence type="ECO:0000256" key="7">
    <source>
        <dbReference type="PIRNR" id="PIRNR000194"/>
    </source>
</evidence>
<dbReference type="PROSITE" id="PS51330">
    <property type="entry name" value="DHFR_2"/>
    <property type="match status" value="1"/>
</dbReference>
<dbReference type="GO" id="GO:0004146">
    <property type="term" value="F:dihydrofolate reductase activity"/>
    <property type="evidence" value="ECO:0007669"/>
    <property type="project" value="UniProtKB-EC"/>
</dbReference>
<keyword evidence="6 7" id="KW-0560">Oxidoreductase</keyword>
<evidence type="ECO:0000256" key="3">
    <source>
        <dbReference type="ARBA" id="ARBA00012856"/>
    </source>
</evidence>
<dbReference type="InterPro" id="IPR001796">
    <property type="entry name" value="DHFR_dom"/>
</dbReference>
<organism evidence="10 11">
    <name type="scientific">Paenibacillus filicis</name>
    <dbReference type="NCBI Taxonomy" id="669464"/>
    <lineage>
        <taxon>Bacteria</taxon>
        <taxon>Bacillati</taxon>
        <taxon>Bacillota</taxon>
        <taxon>Bacilli</taxon>
        <taxon>Bacillales</taxon>
        <taxon>Paenibacillaceae</taxon>
        <taxon>Paenibacillus</taxon>
    </lineage>
</organism>
<dbReference type="InterPro" id="IPR012259">
    <property type="entry name" value="DHFR"/>
</dbReference>
<evidence type="ECO:0000259" key="9">
    <source>
        <dbReference type="PROSITE" id="PS51330"/>
    </source>
</evidence>
<dbReference type="CDD" id="cd00209">
    <property type="entry name" value="DHFR"/>
    <property type="match status" value="1"/>
</dbReference>
<dbReference type="Gene3D" id="3.40.430.10">
    <property type="entry name" value="Dihydrofolate Reductase, subunit A"/>
    <property type="match status" value="1"/>
</dbReference>
<keyword evidence="11" id="KW-1185">Reference proteome</keyword>
<name>A0ABU9DFP6_9BACL</name>
<dbReference type="InterPro" id="IPR024072">
    <property type="entry name" value="DHFR-like_dom_sf"/>
</dbReference>
<dbReference type="Proteomes" id="UP001469365">
    <property type="component" value="Unassembled WGS sequence"/>
</dbReference>
<dbReference type="EMBL" id="JBBPCC010000003">
    <property type="protein sequence ID" value="MEK8127675.1"/>
    <property type="molecule type" value="Genomic_DNA"/>
</dbReference>
<comment type="caution">
    <text evidence="10">The sequence shown here is derived from an EMBL/GenBank/DDBJ whole genome shotgun (WGS) entry which is preliminary data.</text>
</comment>
<dbReference type="SUPFAM" id="SSF53597">
    <property type="entry name" value="Dihydrofolate reductase-like"/>
    <property type="match status" value="1"/>
</dbReference>
<keyword evidence="5 7" id="KW-0521">NADP</keyword>
<protein>
    <recommendedName>
        <fullName evidence="3 7">Dihydrofolate reductase</fullName>
        <ecNumber evidence="3 7">1.5.1.3</ecNumber>
    </recommendedName>
</protein>
<sequence>MIVSLVAAFSINRVIGRDAEIPWRIPGEQSRFKELTIGKTIVMGRRTYESIGKPLPGRRTIVVSRSQDINAGPSCLTVRSLDEAYALLKDEPEIFIAGGGEIYREALPHARKLYLTVIEREIEGNIYFPEFDEDDFEVTYRQRVEGEIPYTYYTYERYGNVRDAFRG</sequence>
<dbReference type="InterPro" id="IPR017925">
    <property type="entry name" value="DHFR_CS"/>
</dbReference>
<dbReference type="PANTHER" id="PTHR48069">
    <property type="entry name" value="DIHYDROFOLATE REDUCTASE"/>
    <property type="match status" value="1"/>
</dbReference>
<comment type="pathway">
    <text evidence="1 7">Cofactor biosynthesis; tetrahydrofolate biosynthesis; 5,6,7,8-tetrahydrofolate from 7,8-dihydrofolate: step 1/1.</text>
</comment>
<dbReference type="Pfam" id="PF00186">
    <property type="entry name" value="DHFR_1"/>
    <property type="match status" value="1"/>
</dbReference>
<comment type="catalytic activity">
    <reaction evidence="7">
        <text>(6S)-5,6,7,8-tetrahydrofolate + NADP(+) = 7,8-dihydrofolate + NADPH + H(+)</text>
        <dbReference type="Rhea" id="RHEA:15009"/>
        <dbReference type="ChEBI" id="CHEBI:15378"/>
        <dbReference type="ChEBI" id="CHEBI:57451"/>
        <dbReference type="ChEBI" id="CHEBI:57453"/>
        <dbReference type="ChEBI" id="CHEBI:57783"/>
        <dbReference type="ChEBI" id="CHEBI:58349"/>
        <dbReference type="EC" id="1.5.1.3"/>
    </reaction>
</comment>
<evidence type="ECO:0000256" key="2">
    <source>
        <dbReference type="ARBA" id="ARBA00009539"/>
    </source>
</evidence>
<evidence type="ECO:0000256" key="4">
    <source>
        <dbReference type="ARBA" id="ARBA00022563"/>
    </source>
</evidence>
<feature type="domain" description="DHFR" evidence="9">
    <location>
        <begin position="2"/>
        <end position="157"/>
    </location>
</feature>
<reference evidence="10 11" key="1">
    <citation type="submission" date="2024-04" db="EMBL/GenBank/DDBJ databases">
        <title>draft genome sequnece of Paenibacillus filicis.</title>
        <authorList>
            <person name="Kim D.-U."/>
        </authorList>
    </citation>
    <scope>NUCLEOTIDE SEQUENCE [LARGE SCALE GENOMIC DNA]</scope>
    <source>
        <strain evidence="10 11">KACC14197</strain>
    </source>
</reference>
<accession>A0ABU9DFP6</accession>
<evidence type="ECO:0000256" key="6">
    <source>
        <dbReference type="ARBA" id="ARBA00023002"/>
    </source>
</evidence>
<evidence type="ECO:0000256" key="5">
    <source>
        <dbReference type="ARBA" id="ARBA00022857"/>
    </source>
</evidence>
<dbReference type="PRINTS" id="PR00070">
    <property type="entry name" value="DHFR"/>
</dbReference>
<comment type="similarity">
    <text evidence="2 7 8">Belongs to the dihydrofolate reductase family.</text>
</comment>
<gene>
    <name evidence="10" type="ORF">WMW72_07060</name>
</gene>
<dbReference type="PROSITE" id="PS00075">
    <property type="entry name" value="DHFR_1"/>
    <property type="match status" value="1"/>
</dbReference>
<comment type="function">
    <text evidence="7">Key enzyme in folate metabolism. Catalyzes an essential reaction for de novo glycine and purine synthesis, and for DNA precursor synthesis.</text>
</comment>
<evidence type="ECO:0000256" key="1">
    <source>
        <dbReference type="ARBA" id="ARBA00004903"/>
    </source>
</evidence>
<evidence type="ECO:0000313" key="10">
    <source>
        <dbReference type="EMBL" id="MEK8127675.1"/>
    </source>
</evidence>
<dbReference type="EC" id="1.5.1.3" evidence="3 7"/>
<proteinExistence type="inferred from homology"/>